<feature type="compositionally biased region" description="Polar residues" evidence="1">
    <location>
        <begin position="194"/>
        <end position="217"/>
    </location>
</feature>
<name>A0A1A9Z4S5_GLOPL</name>
<reference evidence="3" key="1">
    <citation type="submission" date="2014-03" db="EMBL/GenBank/DDBJ databases">
        <authorList>
            <person name="Aksoy S."/>
            <person name="Warren W."/>
            <person name="Wilson R.K."/>
        </authorList>
    </citation>
    <scope>NUCLEOTIDE SEQUENCE [LARGE SCALE GENOMIC DNA]</scope>
    <source>
        <strain evidence="3">IAEA</strain>
    </source>
</reference>
<dbReference type="EnsemblMetazoa" id="GPAI003936-RA">
    <property type="protein sequence ID" value="GPAI003936-PA"/>
    <property type="gene ID" value="GPAI003936"/>
</dbReference>
<dbReference type="VEuPathDB" id="VectorBase:GPAI003936"/>
<evidence type="ECO:0000313" key="3">
    <source>
        <dbReference type="Proteomes" id="UP000092445"/>
    </source>
</evidence>
<protein>
    <submittedName>
        <fullName evidence="2">Uncharacterized protein</fullName>
    </submittedName>
</protein>
<proteinExistence type="predicted"/>
<feature type="region of interest" description="Disordered" evidence="1">
    <location>
        <begin position="193"/>
        <end position="218"/>
    </location>
</feature>
<accession>A0A1A9Z4S5</accession>
<dbReference type="AlphaFoldDB" id="A0A1A9Z4S5"/>
<sequence length="379" mass="41607">MKYGGKAREMAGLEAIEPPTKNISISGKSSSVSGCSSFQKPIVSHPPGEPKCATMGTSIIKRSGPPASNNRIFHLGFSERRAAKVQPAVPAPTIMKSYSPSIVATKSRRPEGGYCNLLNFDFYFSKGPYFNLFSNQDISCLRRLFHDKKASFICAMVASGQGEIVHEKLLRVASSSQHPNPREMAGFADMEPPTKNNSMSGQPSTASGWPKSQNAIASQPPGDPYGPSCLLNRYNQVDSEKSSKCRDVALVVKVTAGAVKHLCNSSHRCPIQPSGRSRDDYLVYTSCNLEQKSRPLLCLEANYSDYYSWPNKPVETVGYDISNSFHQAAERIENLKMLSYLPRPPPLQGIRSSPADLAEENLKSWQETAIIIKNFTCIC</sequence>
<dbReference type="Proteomes" id="UP000092445">
    <property type="component" value="Unassembled WGS sequence"/>
</dbReference>
<evidence type="ECO:0000313" key="2">
    <source>
        <dbReference type="EnsemblMetazoa" id="GPAI003936-PA"/>
    </source>
</evidence>
<keyword evidence="3" id="KW-1185">Reference proteome</keyword>
<evidence type="ECO:0000256" key="1">
    <source>
        <dbReference type="SAM" id="MobiDB-lite"/>
    </source>
</evidence>
<organism evidence="2 3">
    <name type="scientific">Glossina pallidipes</name>
    <name type="common">Tsetse fly</name>
    <dbReference type="NCBI Taxonomy" id="7398"/>
    <lineage>
        <taxon>Eukaryota</taxon>
        <taxon>Metazoa</taxon>
        <taxon>Ecdysozoa</taxon>
        <taxon>Arthropoda</taxon>
        <taxon>Hexapoda</taxon>
        <taxon>Insecta</taxon>
        <taxon>Pterygota</taxon>
        <taxon>Neoptera</taxon>
        <taxon>Endopterygota</taxon>
        <taxon>Diptera</taxon>
        <taxon>Brachycera</taxon>
        <taxon>Muscomorpha</taxon>
        <taxon>Hippoboscoidea</taxon>
        <taxon>Glossinidae</taxon>
        <taxon>Glossina</taxon>
    </lineage>
</organism>
<reference evidence="2" key="2">
    <citation type="submission" date="2020-05" db="UniProtKB">
        <authorList>
            <consortium name="EnsemblMetazoa"/>
        </authorList>
    </citation>
    <scope>IDENTIFICATION</scope>
    <source>
        <strain evidence="2">IAEA</strain>
    </source>
</reference>